<dbReference type="PANTHER" id="PTHR11705">
    <property type="entry name" value="PROTEASE FAMILY M14 CARBOXYPEPTIDASE A,B"/>
    <property type="match status" value="1"/>
</dbReference>
<keyword evidence="7" id="KW-0378">Hydrolase</keyword>
<evidence type="ECO:0000313" key="14">
    <source>
        <dbReference type="Proteomes" id="UP001353858"/>
    </source>
</evidence>
<evidence type="ECO:0000256" key="2">
    <source>
        <dbReference type="ARBA" id="ARBA00005988"/>
    </source>
</evidence>
<evidence type="ECO:0000256" key="3">
    <source>
        <dbReference type="ARBA" id="ARBA00022645"/>
    </source>
</evidence>
<feature type="domain" description="Peptidase M14" evidence="12">
    <location>
        <begin position="52"/>
        <end position="343"/>
    </location>
</feature>
<dbReference type="PROSITE" id="PS52035">
    <property type="entry name" value="PEPTIDASE_M14"/>
    <property type="match status" value="2"/>
</dbReference>
<evidence type="ECO:0000256" key="1">
    <source>
        <dbReference type="ARBA" id="ARBA00001947"/>
    </source>
</evidence>
<keyword evidence="6" id="KW-0732">Signal</keyword>
<evidence type="ECO:0000256" key="6">
    <source>
        <dbReference type="ARBA" id="ARBA00022729"/>
    </source>
</evidence>
<dbReference type="SMART" id="SM00631">
    <property type="entry name" value="Zn_pept"/>
    <property type="match status" value="2"/>
</dbReference>
<sequence>KDPYQAARLYRNKYSNKRHSEHRTFTKLLVTTRQTGTVDYTKPVNEKPPACNDDNENQITDYVNRLFREYRTTVHLYCFTRSPKGHCIHFIRISADLKVQKPILLIEAGMHAREWIAPAQAIYIIHQLVENPENYYLIKNNEWHIIPVFNPDGYEYSHETDVFWRKTRNTLLEPDCMGVDPNRNFPFKWYADYSNLAECSSYYGGPHSLSISETARFKDYVTRVKKRIRLYLSFHSHGNHILYPWGYTNVPIETKEKLHEIASDVKETIEAFGKYKYTIGSFNIIDNGFGLSTDWAMNDAKIDLVYTIVLPRCGPTGFHPKGDEILPILNQMFEGFSYKIYHVYPKKRREIKTLIIFDRYSLINLLNVTSDLELPMQILVQPENHDFIVSILTHMHVQYIISINDVSSVAPTMILPELTGTVTFKRIMRMHEINVYLDRIGTQFSDIVRVECLGKSFNGQCITVVKISGNQTAENPIILIEAGMHGREWIAPAQALYVINQLVENPLNKYLIKEVEWYIVPVLNPDGYEYSHNTDIFWQKTRNDLLNSSCIGIDPNKNFPFKWKITDKGPCSDYYSGTKPFTTNETILFKNFVLQLNGRVRLYLSFHSHGSFILYPWGYTNISVKNEEILRDIAFTVKTAIKDFGGIEYQVDSYNKVNPSFGLSTDWAKDVAKINLVYTIVLPASGATGFHPNPSDIYQIVDTTFQGIKLFETYV</sequence>
<feature type="non-terminal residue" evidence="13">
    <location>
        <position position="1"/>
    </location>
</feature>
<evidence type="ECO:0000256" key="11">
    <source>
        <dbReference type="PROSITE-ProRule" id="PRU01379"/>
    </source>
</evidence>
<comment type="caution">
    <text evidence="11">Lacks conserved residue(s) required for the propagation of feature annotation.</text>
</comment>
<dbReference type="GO" id="GO:0006508">
    <property type="term" value="P:proteolysis"/>
    <property type="evidence" value="ECO:0007669"/>
    <property type="project" value="UniProtKB-KW"/>
</dbReference>
<keyword evidence="9" id="KW-0482">Metalloprotease</keyword>
<comment type="caution">
    <text evidence="13">The sequence shown here is derived from an EMBL/GenBank/DDBJ whole genome shotgun (WGS) entry which is preliminary data.</text>
</comment>
<keyword evidence="3" id="KW-0121">Carboxypeptidase</keyword>
<keyword evidence="4" id="KW-0645">Protease</keyword>
<dbReference type="Gene3D" id="3.40.630.10">
    <property type="entry name" value="Zn peptidases"/>
    <property type="match status" value="2"/>
</dbReference>
<dbReference type="SUPFAM" id="SSF53187">
    <property type="entry name" value="Zn-dependent exopeptidases"/>
    <property type="match status" value="2"/>
</dbReference>
<keyword evidence="8" id="KW-0862">Zinc</keyword>
<gene>
    <name evidence="13" type="ORF">RN001_009868</name>
</gene>
<dbReference type="InterPro" id="IPR036990">
    <property type="entry name" value="M14A-like_propep"/>
</dbReference>
<evidence type="ECO:0000259" key="12">
    <source>
        <dbReference type="PROSITE" id="PS52035"/>
    </source>
</evidence>
<dbReference type="EMBL" id="JARPUR010000004">
    <property type="protein sequence ID" value="KAK4877362.1"/>
    <property type="molecule type" value="Genomic_DNA"/>
</dbReference>
<evidence type="ECO:0000256" key="7">
    <source>
        <dbReference type="ARBA" id="ARBA00022801"/>
    </source>
</evidence>
<keyword evidence="10" id="KW-1015">Disulfide bond</keyword>
<dbReference type="SUPFAM" id="SSF54897">
    <property type="entry name" value="Protease propeptides/inhibitors"/>
    <property type="match status" value="1"/>
</dbReference>
<evidence type="ECO:0000313" key="13">
    <source>
        <dbReference type="EMBL" id="KAK4877362.1"/>
    </source>
</evidence>
<dbReference type="InterPro" id="IPR000834">
    <property type="entry name" value="Peptidase_M14"/>
</dbReference>
<name>A0AAN7P5S5_9COLE</name>
<reference evidence="14" key="1">
    <citation type="submission" date="2023-01" db="EMBL/GenBank/DDBJ databases">
        <title>Key to firefly adult light organ development and bioluminescence: homeobox transcription factors regulate luciferase expression and transportation to peroxisome.</title>
        <authorList>
            <person name="Fu X."/>
        </authorList>
    </citation>
    <scope>NUCLEOTIDE SEQUENCE [LARGE SCALE GENOMIC DNA]</scope>
</reference>
<dbReference type="Pfam" id="PF00246">
    <property type="entry name" value="Peptidase_M14"/>
    <property type="match status" value="2"/>
</dbReference>
<dbReference type="PRINTS" id="PR00765">
    <property type="entry name" value="CRBOXYPTASEA"/>
</dbReference>
<dbReference type="PANTHER" id="PTHR11705:SF140">
    <property type="entry name" value="FI02848P-RELATED"/>
    <property type="match status" value="1"/>
</dbReference>
<feature type="domain" description="Peptidase M14" evidence="12">
    <location>
        <begin position="426"/>
        <end position="715"/>
    </location>
</feature>
<accession>A0AAN7P5S5</accession>
<dbReference type="GO" id="GO:0008270">
    <property type="term" value="F:zinc ion binding"/>
    <property type="evidence" value="ECO:0007669"/>
    <property type="project" value="InterPro"/>
</dbReference>
<dbReference type="Gene3D" id="3.30.70.340">
    <property type="entry name" value="Metallocarboxypeptidase-like"/>
    <property type="match status" value="1"/>
</dbReference>
<dbReference type="AlphaFoldDB" id="A0AAN7P5S5"/>
<protein>
    <recommendedName>
        <fullName evidence="12">Peptidase M14 domain-containing protein</fullName>
    </recommendedName>
</protein>
<evidence type="ECO:0000256" key="9">
    <source>
        <dbReference type="ARBA" id="ARBA00023049"/>
    </source>
</evidence>
<evidence type="ECO:0000256" key="5">
    <source>
        <dbReference type="ARBA" id="ARBA00022723"/>
    </source>
</evidence>
<comment type="cofactor">
    <cofactor evidence="1">
        <name>Zn(2+)</name>
        <dbReference type="ChEBI" id="CHEBI:29105"/>
    </cofactor>
</comment>
<dbReference type="GO" id="GO:0005615">
    <property type="term" value="C:extracellular space"/>
    <property type="evidence" value="ECO:0007669"/>
    <property type="project" value="TreeGrafter"/>
</dbReference>
<dbReference type="GO" id="GO:0004181">
    <property type="term" value="F:metallocarboxypeptidase activity"/>
    <property type="evidence" value="ECO:0007669"/>
    <property type="project" value="InterPro"/>
</dbReference>
<keyword evidence="14" id="KW-1185">Reference proteome</keyword>
<dbReference type="PROSITE" id="PS00132">
    <property type="entry name" value="CARBOXYPEPT_ZN_1"/>
    <property type="match status" value="2"/>
</dbReference>
<organism evidence="13 14">
    <name type="scientific">Aquatica leii</name>
    <dbReference type="NCBI Taxonomy" id="1421715"/>
    <lineage>
        <taxon>Eukaryota</taxon>
        <taxon>Metazoa</taxon>
        <taxon>Ecdysozoa</taxon>
        <taxon>Arthropoda</taxon>
        <taxon>Hexapoda</taxon>
        <taxon>Insecta</taxon>
        <taxon>Pterygota</taxon>
        <taxon>Neoptera</taxon>
        <taxon>Endopterygota</taxon>
        <taxon>Coleoptera</taxon>
        <taxon>Polyphaga</taxon>
        <taxon>Elateriformia</taxon>
        <taxon>Elateroidea</taxon>
        <taxon>Lampyridae</taxon>
        <taxon>Luciolinae</taxon>
        <taxon>Aquatica</taxon>
    </lineage>
</organism>
<evidence type="ECO:0000256" key="8">
    <source>
        <dbReference type="ARBA" id="ARBA00022833"/>
    </source>
</evidence>
<keyword evidence="5" id="KW-0479">Metal-binding</keyword>
<comment type="similarity">
    <text evidence="2 11">Belongs to the peptidase M14 family.</text>
</comment>
<proteinExistence type="inferred from homology"/>
<dbReference type="Proteomes" id="UP001353858">
    <property type="component" value="Unassembled WGS sequence"/>
</dbReference>
<evidence type="ECO:0000256" key="4">
    <source>
        <dbReference type="ARBA" id="ARBA00022670"/>
    </source>
</evidence>
<dbReference type="InterPro" id="IPR057246">
    <property type="entry name" value="CARBOXYPEPT_ZN_1"/>
</dbReference>
<evidence type="ECO:0000256" key="10">
    <source>
        <dbReference type="ARBA" id="ARBA00023157"/>
    </source>
</evidence>
<dbReference type="FunFam" id="3.40.630.10:FF:000084">
    <property type="entry name" value="Carboxypeptidase B2"/>
    <property type="match status" value="2"/>
</dbReference>